<sequence length="54" mass="6228">MLLLHTTHILQPLNVGCFQPLKWYHSSCLDWAARSGSKDINKADFMATLEQIQR</sequence>
<dbReference type="OrthoDB" id="5425161at2759"/>
<dbReference type="EMBL" id="ML977569">
    <property type="protein sequence ID" value="KAF2004166.1"/>
    <property type="molecule type" value="Genomic_DNA"/>
</dbReference>
<reference evidence="1" key="1">
    <citation type="journal article" date="2020" name="Stud. Mycol.">
        <title>101 Dothideomycetes genomes: a test case for predicting lifestyles and emergence of pathogens.</title>
        <authorList>
            <person name="Haridas S."/>
            <person name="Albert R."/>
            <person name="Binder M."/>
            <person name="Bloem J."/>
            <person name="Labutti K."/>
            <person name="Salamov A."/>
            <person name="Andreopoulos B."/>
            <person name="Baker S."/>
            <person name="Barry K."/>
            <person name="Bills G."/>
            <person name="Bluhm B."/>
            <person name="Cannon C."/>
            <person name="Castanera R."/>
            <person name="Culley D."/>
            <person name="Daum C."/>
            <person name="Ezra D."/>
            <person name="Gonzalez J."/>
            <person name="Henrissat B."/>
            <person name="Kuo A."/>
            <person name="Liang C."/>
            <person name="Lipzen A."/>
            <person name="Lutzoni F."/>
            <person name="Magnuson J."/>
            <person name="Mondo S."/>
            <person name="Nolan M."/>
            <person name="Ohm R."/>
            <person name="Pangilinan J."/>
            <person name="Park H.-J."/>
            <person name="Ramirez L."/>
            <person name="Alfaro M."/>
            <person name="Sun H."/>
            <person name="Tritt A."/>
            <person name="Yoshinaga Y."/>
            <person name="Zwiers L.-H."/>
            <person name="Turgeon B."/>
            <person name="Goodwin S."/>
            <person name="Spatafora J."/>
            <person name="Crous P."/>
            <person name="Grigoriev I."/>
        </authorList>
    </citation>
    <scope>NUCLEOTIDE SEQUENCE</scope>
    <source>
        <strain evidence="1">CBS 123094</strain>
    </source>
</reference>
<organism evidence="1 2">
    <name type="scientific">Amniculicola lignicola CBS 123094</name>
    <dbReference type="NCBI Taxonomy" id="1392246"/>
    <lineage>
        <taxon>Eukaryota</taxon>
        <taxon>Fungi</taxon>
        <taxon>Dikarya</taxon>
        <taxon>Ascomycota</taxon>
        <taxon>Pezizomycotina</taxon>
        <taxon>Dothideomycetes</taxon>
        <taxon>Pleosporomycetidae</taxon>
        <taxon>Pleosporales</taxon>
        <taxon>Amniculicolaceae</taxon>
        <taxon>Amniculicola</taxon>
    </lineage>
</organism>
<gene>
    <name evidence="1" type="ORF">P154DRAFT_588901</name>
</gene>
<protein>
    <submittedName>
        <fullName evidence="1">Uncharacterized protein</fullName>
    </submittedName>
</protein>
<keyword evidence="2" id="KW-1185">Reference proteome</keyword>
<name>A0A6A5X1K5_9PLEO</name>
<accession>A0A6A5X1K5</accession>
<evidence type="ECO:0000313" key="2">
    <source>
        <dbReference type="Proteomes" id="UP000799779"/>
    </source>
</evidence>
<dbReference type="Proteomes" id="UP000799779">
    <property type="component" value="Unassembled WGS sequence"/>
</dbReference>
<evidence type="ECO:0000313" key="1">
    <source>
        <dbReference type="EMBL" id="KAF2004166.1"/>
    </source>
</evidence>
<proteinExistence type="predicted"/>
<dbReference type="AlphaFoldDB" id="A0A6A5X1K5"/>